<organism evidence="3 4">
    <name type="scientific">Bacillus salipaludis</name>
    <dbReference type="NCBI Taxonomy" id="2547811"/>
    <lineage>
        <taxon>Bacteria</taxon>
        <taxon>Bacillati</taxon>
        <taxon>Bacillota</taxon>
        <taxon>Bacilli</taxon>
        <taxon>Bacillales</taxon>
        <taxon>Bacillaceae</taxon>
        <taxon>Bacillus</taxon>
    </lineage>
</organism>
<keyword evidence="5" id="KW-1185">Reference proteome</keyword>
<feature type="domain" description="Transposase IS200-like" evidence="1">
    <location>
        <begin position="9"/>
        <end position="123"/>
    </location>
</feature>
<evidence type="ECO:0000313" key="3">
    <source>
        <dbReference type="EMBL" id="TDK62151.1"/>
    </source>
</evidence>
<evidence type="ECO:0000259" key="1">
    <source>
        <dbReference type="SMART" id="SM01321"/>
    </source>
</evidence>
<dbReference type="Pfam" id="PF01797">
    <property type="entry name" value="Y1_Tnp"/>
    <property type="match status" value="1"/>
</dbReference>
<evidence type="ECO:0000313" key="2">
    <source>
        <dbReference type="EMBL" id="MDQ6600410.1"/>
    </source>
</evidence>
<dbReference type="EMBL" id="SMYO01000004">
    <property type="protein sequence ID" value="TDK62151.1"/>
    <property type="molecule type" value="Genomic_DNA"/>
</dbReference>
<proteinExistence type="predicted"/>
<dbReference type="EMBL" id="JAVGVR010000001">
    <property type="protein sequence ID" value="MDQ6600410.1"/>
    <property type="molecule type" value="Genomic_DNA"/>
</dbReference>
<sequence length="191" mass="22839">MARKPRAWLPGFKYHIISRGIRKLPLFLDDRDRYKYLNLLVEIKQEYPFIIHTYCLMTNHIHLQLETIDTSPSIIMSQLNTKYARYFNKKYQFSGHLFEKRYNGELIDSAAYELDLSKYIHLNPVKAGIVARPEDYPWSSSRAYLLGETNPLIETNQIFSYFPNPPIEHYREFIQKPFIDEAAKQFFEEIY</sequence>
<dbReference type="InterPro" id="IPR002686">
    <property type="entry name" value="Transposase_17"/>
</dbReference>
<protein>
    <submittedName>
        <fullName evidence="3">Transposase</fullName>
    </submittedName>
</protein>
<dbReference type="PANTHER" id="PTHR34322:SF2">
    <property type="entry name" value="TRANSPOSASE IS200-LIKE DOMAIN-CONTAINING PROTEIN"/>
    <property type="match status" value="1"/>
</dbReference>
<reference evidence="2" key="2">
    <citation type="submission" date="2023-08" db="EMBL/GenBank/DDBJ databases">
        <title>Nitrogen cycling bacteria in agricultural field soils.</title>
        <authorList>
            <person name="Jang J."/>
        </authorList>
    </citation>
    <scope>NUCLEOTIDE SEQUENCE</scope>
    <source>
        <strain evidence="2">PS3-36</strain>
    </source>
</reference>
<dbReference type="Proteomes" id="UP000295132">
    <property type="component" value="Unassembled WGS sequence"/>
</dbReference>
<dbReference type="AlphaFoldDB" id="A0A4R5VT66"/>
<dbReference type="Gene3D" id="3.30.70.1290">
    <property type="entry name" value="Transposase IS200-like"/>
    <property type="match status" value="1"/>
</dbReference>
<accession>A0A4R5VT66</accession>
<comment type="caution">
    <text evidence="3">The sequence shown here is derived from an EMBL/GenBank/DDBJ whole genome shotgun (WGS) entry which is preliminary data.</text>
</comment>
<reference evidence="3 4" key="1">
    <citation type="submission" date="2019-03" db="EMBL/GenBank/DDBJ databases">
        <title>Bacillus niacini sp. nov. a Nicotinate-Metabolizing Mesophile Isolated from Soil.</title>
        <authorList>
            <person name="Zhang G."/>
        </authorList>
    </citation>
    <scope>NUCLEOTIDE SEQUENCE [LARGE SCALE GENOMIC DNA]</scope>
    <source>
        <strain evidence="3 4">WN066</strain>
    </source>
</reference>
<name>A0A4R5VT66_9BACI</name>
<evidence type="ECO:0000313" key="4">
    <source>
        <dbReference type="Proteomes" id="UP000295132"/>
    </source>
</evidence>
<evidence type="ECO:0000313" key="5">
    <source>
        <dbReference type="Proteomes" id="UP001178888"/>
    </source>
</evidence>
<gene>
    <name evidence="3" type="ORF">E2K98_08785</name>
    <name evidence="2" type="ORF">RCG21_29515</name>
</gene>
<dbReference type="GO" id="GO:0004803">
    <property type="term" value="F:transposase activity"/>
    <property type="evidence" value="ECO:0007669"/>
    <property type="project" value="InterPro"/>
</dbReference>
<dbReference type="RefSeq" id="WP_133333881.1">
    <property type="nucleotide sequence ID" value="NZ_JAVGVR010000001.1"/>
</dbReference>
<dbReference type="GO" id="GO:0006313">
    <property type="term" value="P:DNA transposition"/>
    <property type="evidence" value="ECO:0007669"/>
    <property type="project" value="InterPro"/>
</dbReference>
<dbReference type="Proteomes" id="UP001178888">
    <property type="component" value="Unassembled WGS sequence"/>
</dbReference>
<dbReference type="InterPro" id="IPR036515">
    <property type="entry name" value="Transposase_17_sf"/>
</dbReference>
<dbReference type="SMART" id="SM01321">
    <property type="entry name" value="Y1_Tnp"/>
    <property type="match status" value="1"/>
</dbReference>
<dbReference type="SUPFAM" id="SSF143422">
    <property type="entry name" value="Transposase IS200-like"/>
    <property type="match status" value="1"/>
</dbReference>
<dbReference type="PANTHER" id="PTHR34322">
    <property type="entry name" value="TRANSPOSASE, Y1_TNP DOMAIN-CONTAINING"/>
    <property type="match status" value="1"/>
</dbReference>
<dbReference type="GO" id="GO:0003677">
    <property type="term" value="F:DNA binding"/>
    <property type="evidence" value="ECO:0007669"/>
    <property type="project" value="InterPro"/>
</dbReference>